<sequence length="75" mass="8889">WRRRNSKTLWKPAARMRYSQMLSFGFFFSLSSSSIFLDFFCDSEVLIFRSSKLKMHWCSDDPSTLFSALDIEANF</sequence>
<protein>
    <submittedName>
        <fullName evidence="2">Uncharacterized protein</fullName>
    </submittedName>
</protein>
<name>A0AAN5D5W7_9BILA</name>
<dbReference type="AlphaFoldDB" id="A0AAN5D5W7"/>
<proteinExistence type="predicted"/>
<gene>
    <name evidence="2" type="ORF">PMAYCL1PPCAC_27667</name>
</gene>
<dbReference type="Proteomes" id="UP001328107">
    <property type="component" value="Unassembled WGS sequence"/>
</dbReference>
<evidence type="ECO:0000256" key="1">
    <source>
        <dbReference type="SAM" id="Phobius"/>
    </source>
</evidence>
<feature type="non-terminal residue" evidence="2">
    <location>
        <position position="1"/>
    </location>
</feature>
<feature type="non-terminal residue" evidence="2">
    <location>
        <position position="75"/>
    </location>
</feature>
<feature type="transmembrane region" description="Helical" evidence="1">
    <location>
        <begin position="21"/>
        <end position="40"/>
    </location>
</feature>
<comment type="caution">
    <text evidence="2">The sequence shown here is derived from an EMBL/GenBank/DDBJ whole genome shotgun (WGS) entry which is preliminary data.</text>
</comment>
<evidence type="ECO:0000313" key="3">
    <source>
        <dbReference type="Proteomes" id="UP001328107"/>
    </source>
</evidence>
<keyword evidence="1" id="KW-0472">Membrane</keyword>
<dbReference type="EMBL" id="BTRK01000006">
    <property type="protein sequence ID" value="GMR57471.1"/>
    <property type="molecule type" value="Genomic_DNA"/>
</dbReference>
<reference evidence="3" key="1">
    <citation type="submission" date="2022-10" db="EMBL/GenBank/DDBJ databases">
        <title>Genome assembly of Pristionchus species.</title>
        <authorList>
            <person name="Yoshida K."/>
            <person name="Sommer R.J."/>
        </authorList>
    </citation>
    <scope>NUCLEOTIDE SEQUENCE [LARGE SCALE GENOMIC DNA]</scope>
    <source>
        <strain evidence="3">RS5460</strain>
    </source>
</reference>
<keyword evidence="1" id="KW-0812">Transmembrane</keyword>
<keyword evidence="1" id="KW-1133">Transmembrane helix</keyword>
<accession>A0AAN5D5W7</accession>
<keyword evidence="3" id="KW-1185">Reference proteome</keyword>
<evidence type="ECO:0000313" key="2">
    <source>
        <dbReference type="EMBL" id="GMR57471.1"/>
    </source>
</evidence>
<organism evidence="2 3">
    <name type="scientific">Pristionchus mayeri</name>
    <dbReference type="NCBI Taxonomy" id="1317129"/>
    <lineage>
        <taxon>Eukaryota</taxon>
        <taxon>Metazoa</taxon>
        <taxon>Ecdysozoa</taxon>
        <taxon>Nematoda</taxon>
        <taxon>Chromadorea</taxon>
        <taxon>Rhabditida</taxon>
        <taxon>Rhabditina</taxon>
        <taxon>Diplogasteromorpha</taxon>
        <taxon>Diplogasteroidea</taxon>
        <taxon>Neodiplogasteridae</taxon>
        <taxon>Pristionchus</taxon>
    </lineage>
</organism>